<dbReference type="InterPro" id="IPR029026">
    <property type="entry name" value="tRNA_m1G_MTases_N"/>
</dbReference>
<dbReference type="InterPro" id="IPR051259">
    <property type="entry name" value="rRNA_Methyltransferase"/>
</dbReference>
<dbReference type="Pfam" id="PF00588">
    <property type="entry name" value="SpoU_methylase"/>
    <property type="match status" value="1"/>
</dbReference>
<reference evidence="4 5" key="1">
    <citation type="submission" date="2016-11" db="EMBL/GenBank/DDBJ databases">
        <authorList>
            <person name="Jaros S."/>
            <person name="Januszkiewicz K."/>
            <person name="Wedrychowicz H."/>
        </authorList>
    </citation>
    <scope>NUCLEOTIDE SEQUENCE [LARGE SCALE GENOMIC DNA]</scope>
    <source>
        <strain evidence="4 5">CGMCC 1.6102</strain>
    </source>
</reference>
<gene>
    <name evidence="4" type="ORF">SAMN04488057_105171</name>
</gene>
<organism evidence="4 5">
    <name type="scientific">Cyclobacterium lianum</name>
    <dbReference type="NCBI Taxonomy" id="388280"/>
    <lineage>
        <taxon>Bacteria</taxon>
        <taxon>Pseudomonadati</taxon>
        <taxon>Bacteroidota</taxon>
        <taxon>Cytophagia</taxon>
        <taxon>Cytophagales</taxon>
        <taxon>Cyclobacteriaceae</taxon>
        <taxon>Cyclobacterium</taxon>
    </lineage>
</organism>
<proteinExistence type="predicted"/>
<name>A0A1M7NB20_9BACT</name>
<accession>A0A1M7NB20</accession>
<dbReference type="InterPro" id="IPR001537">
    <property type="entry name" value="SpoU_MeTrfase"/>
</dbReference>
<sequence>MAFFVEGAKNVTELLLSDFNISHLLFTDRYLSEQPDLIERFEGEKIRTTAAELRRIGTFSSNEHALAVADIKPNLPVKIKPGELVLALDDVRDPGNLGTIIRIADWYGIEKILLSPETADLYNPKVLHASMGSFSRISFQYVDLAEKLAGLNLPVYGAFLEGDSLHDFNGQATGILLMGNESKGIRPELHTLISRKLTIPGFGAAESLNVAIATAVFCDNFRRLAN</sequence>
<dbReference type="PANTHER" id="PTHR43191">
    <property type="entry name" value="RRNA METHYLTRANSFERASE 3"/>
    <property type="match status" value="1"/>
</dbReference>
<dbReference type="InterPro" id="IPR029028">
    <property type="entry name" value="Alpha/beta_knot_MTases"/>
</dbReference>
<dbReference type="Proteomes" id="UP000184513">
    <property type="component" value="Unassembled WGS sequence"/>
</dbReference>
<dbReference type="CDD" id="cd18109">
    <property type="entry name" value="SpoU-like_RNA-MTase"/>
    <property type="match status" value="1"/>
</dbReference>
<evidence type="ECO:0000259" key="3">
    <source>
        <dbReference type="Pfam" id="PF00588"/>
    </source>
</evidence>
<evidence type="ECO:0000313" key="4">
    <source>
        <dbReference type="EMBL" id="SHN00677.1"/>
    </source>
</evidence>
<evidence type="ECO:0000256" key="2">
    <source>
        <dbReference type="ARBA" id="ARBA00022679"/>
    </source>
</evidence>
<keyword evidence="1 4" id="KW-0489">Methyltransferase</keyword>
<dbReference type="Gene3D" id="3.40.1280.10">
    <property type="match status" value="1"/>
</dbReference>
<dbReference type="AlphaFoldDB" id="A0A1M7NB20"/>
<dbReference type="GO" id="GO:0032259">
    <property type="term" value="P:methylation"/>
    <property type="evidence" value="ECO:0007669"/>
    <property type="project" value="UniProtKB-KW"/>
</dbReference>
<dbReference type="InterPro" id="IPR029064">
    <property type="entry name" value="Ribosomal_eL30-like_sf"/>
</dbReference>
<evidence type="ECO:0000313" key="5">
    <source>
        <dbReference type="Proteomes" id="UP000184513"/>
    </source>
</evidence>
<protein>
    <submittedName>
        <fullName evidence="4">RNA methyltransferase, TrmH family</fullName>
    </submittedName>
</protein>
<feature type="domain" description="tRNA/rRNA methyltransferase SpoU type" evidence="3">
    <location>
        <begin position="84"/>
        <end position="218"/>
    </location>
</feature>
<dbReference type="EMBL" id="FRCY01000005">
    <property type="protein sequence ID" value="SHN00677.1"/>
    <property type="molecule type" value="Genomic_DNA"/>
</dbReference>
<dbReference type="PANTHER" id="PTHR43191:SF2">
    <property type="entry name" value="RRNA METHYLTRANSFERASE 3, MITOCHONDRIAL"/>
    <property type="match status" value="1"/>
</dbReference>
<dbReference type="GO" id="GO:0008173">
    <property type="term" value="F:RNA methyltransferase activity"/>
    <property type="evidence" value="ECO:0007669"/>
    <property type="project" value="InterPro"/>
</dbReference>
<dbReference type="STRING" id="388280.SAMN04488057_105171"/>
<dbReference type="GO" id="GO:0003723">
    <property type="term" value="F:RNA binding"/>
    <property type="evidence" value="ECO:0007669"/>
    <property type="project" value="InterPro"/>
</dbReference>
<keyword evidence="2 4" id="KW-0808">Transferase</keyword>
<dbReference type="GO" id="GO:0006396">
    <property type="term" value="P:RNA processing"/>
    <property type="evidence" value="ECO:0007669"/>
    <property type="project" value="InterPro"/>
</dbReference>
<keyword evidence="5" id="KW-1185">Reference proteome</keyword>
<dbReference type="Gene3D" id="3.30.1330.30">
    <property type="match status" value="1"/>
</dbReference>
<dbReference type="SUPFAM" id="SSF75217">
    <property type="entry name" value="alpha/beta knot"/>
    <property type="match status" value="1"/>
</dbReference>
<evidence type="ECO:0000256" key="1">
    <source>
        <dbReference type="ARBA" id="ARBA00022603"/>
    </source>
</evidence>